<dbReference type="Proteomes" id="UP000217163">
    <property type="component" value="Unassembled WGS sequence"/>
</dbReference>
<evidence type="ECO:0000313" key="1">
    <source>
        <dbReference type="EMBL" id="OZI83029.1"/>
    </source>
</evidence>
<reference evidence="2" key="1">
    <citation type="journal article" date="2016" name="Sci. Rep.">
        <title>Genome analysis of the kiwifruit canker pathogen Pseudomonas syringae pv. actinidiae biovar 5.</title>
        <authorList>
            <person name="Fujikawa T."/>
            <person name="Sawada H."/>
        </authorList>
    </citation>
    <scope>NUCLEOTIDE SEQUENCE [LARGE SCALE GENOMIC DNA]</scope>
    <source>
        <strain evidence="2">MAFF 212061</strain>
    </source>
</reference>
<comment type="caution">
    <text evidence="1">The sequence shown here is derived from an EMBL/GenBank/DDBJ whole genome shotgun (WGS) entry which is preliminary data.</text>
</comment>
<gene>
    <name evidence="1" type="ORF">CFN58_34100</name>
</gene>
<organism evidence="1 2">
    <name type="scientific">Pseudomonas avellanae</name>
    <dbReference type="NCBI Taxonomy" id="46257"/>
    <lineage>
        <taxon>Bacteria</taxon>
        <taxon>Pseudomonadati</taxon>
        <taxon>Pseudomonadota</taxon>
        <taxon>Gammaproteobacteria</taxon>
        <taxon>Pseudomonadales</taxon>
        <taxon>Pseudomonadaceae</taxon>
        <taxon>Pseudomonas</taxon>
    </lineage>
</organism>
<name>A0A261WA28_9PSED</name>
<evidence type="ECO:0000313" key="2">
    <source>
        <dbReference type="Proteomes" id="UP000217163"/>
    </source>
</evidence>
<dbReference type="EMBL" id="NKQU01000654">
    <property type="protein sequence ID" value="OZI83029.1"/>
    <property type="molecule type" value="Genomic_DNA"/>
</dbReference>
<accession>A0A261WA28</accession>
<proteinExistence type="predicted"/>
<protein>
    <submittedName>
        <fullName evidence="1">Uncharacterized protein</fullName>
    </submittedName>
</protein>
<dbReference type="AlphaFoldDB" id="A0A261WA28"/>
<sequence>MESNNGYTWTLVTRLGDMLQEATSLYGPRDMSWTILGVEFGLEIPQIWYPGSRKDVVVQLGRSALDDTLQACYQLAHESIHLLAPSGSRSAPVLEEGLATAFSEDYLKAKFGRIYTSQTPSYQVAARLVRELLSADPQAIKKLREVEPSFTKMTHETFDAARVIVPEGLIQKLLQSFVRL</sequence>